<accession>A0ACC1PE85</accession>
<protein>
    <submittedName>
        <fullName evidence="1">Uncharacterized protein</fullName>
    </submittedName>
</protein>
<sequence length="144" mass="15576">MKALVIQEGHRVAVQDHPVPPVGDNDVLIKTVSVAQNPTDWKPRKRASGRASDSDSSWKSAESSPKTSAGSTPARPWHLTLGVVSLSVLRWSTRMSSCRSETCSHLFYVYPAPPPAHAIQQFSQSVSQGDTRARDGGEGRGDAR</sequence>
<reference evidence="1" key="1">
    <citation type="submission" date="2022-08" db="EMBL/GenBank/DDBJ databases">
        <title>Genome Sequence of Pycnoporus sanguineus.</title>
        <authorList>
            <person name="Buettner E."/>
        </authorList>
    </citation>
    <scope>NUCLEOTIDE SEQUENCE</scope>
    <source>
        <strain evidence="1">CG-C14</strain>
    </source>
</reference>
<keyword evidence="2" id="KW-1185">Reference proteome</keyword>
<evidence type="ECO:0000313" key="1">
    <source>
        <dbReference type="EMBL" id="KAJ2990933.1"/>
    </source>
</evidence>
<name>A0ACC1PE85_9APHY</name>
<evidence type="ECO:0000313" key="2">
    <source>
        <dbReference type="Proteomes" id="UP001144978"/>
    </source>
</evidence>
<organism evidence="1 2">
    <name type="scientific">Trametes sanguinea</name>
    <dbReference type="NCBI Taxonomy" id="158606"/>
    <lineage>
        <taxon>Eukaryota</taxon>
        <taxon>Fungi</taxon>
        <taxon>Dikarya</taxon>
        <taxon>Basidiomycota</taxon>
        <taxon>Agaricomycotina</taxon>
        <taxon>Agaricomycetes</taxon>
        <taxon>Polyporales</taxon>
        <taxon>Polyporaceae</taxon>
        <taxon>Trametes</taxon>
    </lineage>
</organism>
<dbReference type="EMBL" id="JANSHE010002562">
    <property type="protein sequence ID" value="KAJ2990933.1"/>
    <property type="molecule type" value="Genomic_DNA"/>
</dbReference>
<gene>
    <name evidence="1" type="ORF">NUW54_g8334</name>
</gene>
<comment type="caution">
    <text evidence="1">The sequence shown here is derived from an EMBL/GenBank/DDBJ whole genome shotgun (WGS) entry which is preliminary data.</text>
</comment>
<dbReference type="Proteomes" id="UP001144978">
    <property type="component" value="Unassembled WGS sequence"/>
</dbReference>
<proteinExistence type="predicted"/>